<evidence type="ECO:0000256" key="1">
    <source>
        <dbReference type="SAM" id="MobiDB-lite"/>
    </source>
</evidence>
<feature type="compositionally biased region" description="Basic residues" evidence="1">
    <location>
        <begin position="1"/>
        <end position="10"/>
    </location>
</feature>
<reference evidence="2" key="1">
    <citation type="submission" date="2024-01" db="EMBL/GenBank/DDBJ databases">
        <title>Genomic and biogeographic characterisation of Mantoniella tinhauana virus 1, the first discovered Mantoniella-infecting prasinovirus.</title>
        <authorList>
            <person name="Rey Redondo E."/>
            <person name="Yung C.C.M."/>
        </authorList>
    </citation>
    <scope>NUCLEOTIDE SEQUENCE</scope>
    <source>
        <strain evidence="2">Lau Fau Shan</strain>
    </source>
</reference>
<feature type="compositionally biased region" description="Acidic residues" evidence="1">
    <location>
        <begin position="21"/>
        <end position="49"/>
    </location>
</feature>
<protein>
    <submittedName>
        <fullName evidence="2">Uncharacterized protein</fullName>
    </submittedName>
</protein>
<accession>A0AB38ZME0</accession>
<dbReference type="EMBL" id="PP130629">
    <property type="protein sequence ID" value="XAO13507.1"/>
    <property type="molecule type" value="Genomic_DNA"/>
</dbReference>
<name>A0AB38ZME0_9VIRU</name>
<proteinExistence type="predicted"/>
<sequence>MITRSGRKIKKPELFQPTESEFVDDFSPEEYDTDEESGTDVESESESESDAGSLEDFIVDDDDA</sequence>
<feature type="region of interest" description="Disordered" evidence="1">
    <location>
        <begin position="1"/>
        <end position="64"/>
    </location>
</feature>
<organism evidence="2">
    <name type="scientific">Mantoniella tinhauana virus 1</name>
    <dbReference type="NCBI Taxonomy" id="3111543"/>
    <lineage>
        <taxon>Viruses</taxon>
    </lineage>
</organism>
<evidence type="ECO:0000313" key="2">
    <source>
        <dbReference type="EMBL" id="XAO13507.1"/>
    </source>
</evidence>